<dbReference type="Proteomes" id="UP000534783">
    <property type="component" value="Unassembled WGS sequence"/>
</dbReference>
<gene>
    <name evidence="2" type="ORF">MNODULE_03170</name>
</gene>
<feature type="region of interest" description="Disordered" evidence="1">
    <location>
        <begin position="1"/>
        <end position="44"/>
    </location>
</feature>
<evidence type="ECO:0000313" key="3">
    <source>
        <dbReference type="Proteomes" id="UP000534783"/>
    </source>
</evidence>
<proteinExistence type="predicted"/>
<dbReference type="AlphaFoldDB" id="A0A7X6I9J6"/>
<organism evidence="2 3">
    <name type="scientific">Candidatus Manganitrophus noduliformans</name>
    <dbReference type="NCBI Taxonomy" id="2606439"/>
    <lineage>
        <taxon>Bacteria</taxon>
        <taxon>Pseudomonadati</taxon>
        <taxon>Nitrospirota</taxon>
        <taxon>Nitrospiria</taxon>
        <taxon>Candidatus Troglogloeales</taxon>
        <taxon>Candidatus Manganitrophaceae</taxon>
        <taxon>Candidatus Manganitrophus</taxon>
    </lineage>
</organism>
<accession>A0A7X6I9J6</accession>
<feature type="compositionally biased region" description="Basic and acidic residues" evidence="1">
    <location>
        <begin position="1"/>
        <end position="21"/>
    </location>
</feature>
<dbReference type="RefSeq" id="WP_168058033.1">
    <property type="nucleotide sequence ID" value="NZ_VTOW01000001.1"/>
</dbReference>
<reference evidence="2 3" key="1">
    <citation type="journal article" date="2020" name="Nature">
        <title>Bacterial chemolithoautotrophy via manganese oxidation.</title>
        <authorList>
            <person name="Yu H."/>
            <person name="Leadbetter J.R."/>
        </authorList>
    </citation>
    <scope>NUCLEOTIDE SEQUENCE [LARGE SCALE GENOMIC DNA]</scope>
    <source>
        <strain evidence="2 3">Mn-1</strain>
    </source>
</reference>
<keyword evidence="3" id="KW-1185">Reference proteome</keyword>
<evidence type="ECO:0000256" key="1">
    <source>
        <dbReference type="SAM" id="MobiDB-lite"/>
    </source>
</evidence>
<comment type="caution">
    <text evidence="2">The sequence shown here is derived from an EMBL/GenBank/DDBJ whole genome shotgun (WGS) entry which is preliminary data.</text>
</comment>
<sequence length="65" mass="7995">MERRNQERRQMTRGYGPDRRTQVFPIAGLDRRHDQRRIKDRRQVERRRADLPTLYSLDESTLNNL</sequence>
<protein>
    <submittedName>
        <fullName evidence="2">Uncharacterized protein</fullName>
    </submittedName>
</protein>
<name>A0A7X6I9J6_9BACT</name>
<dbReference type="EMBL" id="VTOW01000001">
    <property type="protein sequence ID" value="NKE69746.1"/>
    <property type="molecule type" value="Genomic_DNA"/>
</dbReference>
<evidence type="ECO:0000313" key="2">
    <source>
        <dbReference type="EMBL" id="NKE69746.1"/>
    </source>
</evidence>